<dbReference type="GeneID" id="857501"/>
<protein>
    <submittedName>
        <fullName evidence="4">60S ribosomal protein L37A</fullName>
    </submittedName>
</protein>
<dbReference type="AlphaFoldDB" id="Q9AVW4"/>
<proteinExistence type="inferred from homology"/>
<dbReference type="PANTHER" id="PTHR48129:SF1">
    <property type="entry name" value="LARGE RIBOSOMAL SUBUNIT PROTEIN EL43"/>
    <property type="match status" value="1"/>
</dbReference>
<dbReference type="SUPFAM" id="SSF57829">
    <property type="entry name" value="Zn-binding ribosomal proteins"/>
    <property type="match status" value="1"/>
</dbReference>
<dbReference type="Pfam" id="PF01780">
    <property type="entry name" value="Ribosomal_L37ae"/>
    <property type="match status" value="1"/>
</dbReference>
<dbReference type="GO" id="GO:1990904">
    <property type="term" value="C:ribonucleoprotein complex"/>
    <property type="evidence" value="ECO:0007669"/>
    <property type="project" value="UniProtKB-KW"/>
</dbReference>
<comment type="similarity">
    <text evidence="1">Belongs to the eukaryotic ribosomal protein eL43 family.</text>
</comment>
<evidence type="ECO:0000256" key="3">
    <source>
        <dbReference type="ARBA" id="ARBA00023274"/>
    </source>
</evidence>
<sequence>MGKRTLKVGIVGKYGTRYGSSIRKQIKKIEISQHRTFFCKFCGKKKIKRISIGIWNCKKCNKTFAGGAWELQTEAGFLSQNIIKKTTKNTN</sequence>
<dbReference type="NCBIfam" id="NF003058">
    <property type="entry name" value="PRK03976.1"/>
    <property type="match status" value="1"/>
</dbReference>
<dbReference type="InterPro" id="IPR050522">
    <property type="entry name" value="Ribosomal_protein_eL43"/>
</dbReference>
<dbReference type="NCBIfam" id="TIGR00280">
    <property type="entry name" value="eL43_euk_arch"/>
    <property type="match status" value="1"/>
</dbReference>
<dbReference type="RefSeq" id="XP_001713323.1">
    <property type="nucleotide sequence ID" value="XM_001713271.1"/>
</dbReference>
<evidence type="ECO:0000256" key="2">
    <source>
        <dbReference type="ARBA" id="ARBA00022980"/>
    </source>
</evidence>
<dbReference type="InterPro" id="IPR011332">
    <property type="entry name" value="Ribosomal_zn-bd"/>
</dbReference>
<evidence type="ECO:0000313" key="4">
    <source>
        <dbReference type="EMBL" id="CAC27107.1"/>
    </source>
</evidence>
<dbReference type="InterPro" id="IPR002674">
    <property type="entry name" value="Ribosomal_eL43"/>
</dbReference>
<reference evidence="4 5" key="1">
    <citation type="journal article" date="2001" name="Nature">
        <title>The highly reduced genome of an enslaved algal nucleus.</title>
        <authorList>
            <person name="Douglas S."/>
            <person name="Zauner S."/>
            <person name="Fraunholz M."/>
            <person name="Beaton M."/>
            <person name="Penny S."/>
            <person name="Deng L."/>
            <person name="Wu X."/>
            <person name="Reith M."/>
            <person name="Cavalier-Smith T."/>
            <person name="Maier U."/>
        </authorList>
    </citation>
    <scope>NUCLEOTIDE SEQUENCE [LARGE SCALE GENOMIC DNA]</scope>
</reference>
<dbReference type="GO" id="GO:0006412">
    <property type="term" value="P:translation"/>
    <property type="evidence" value="ECO:0007669"/>
    <property type="project" value="InterPro"/>
</dbReference>
<dbReference type="PANTHER" id="PTHR48129">
    <property type="entry name" value="60S RIBOSOMAL PROTEIN L37A"/>
    <property type="match status" value="1"/>
</dbReference>
<dbReference type="Gene3D" id="2.20.25.30">
    <property type="match status" value="1"/>
</dbReference>
<accession>Q9AVW4</accession>
<dbReference type="GO" id="GO:0005840">
    <property type="term" value="C:ribosome"/>
    <property type="evidence" value="ECO:0007669"/>
    <property type="project" value="UniProtKB-KW"/>
</dbReference>
<dbReference type="PIR" id="C90116">
    <property type="entry name" value="C90116"/>
</dbReference>
<dbReference type="GO" id="GO:0003735">
    <property type="term" value="F:structural constituent of ribosome"/>
    <property type="evidence" value="ECO:0007669"/>
    <property type="project" value="InterPro"/>
</dbReference>
<organism evidence="4 5">
    <name type="scientific">Guillardia theta</name>
    <name type="common">Cryptophyte</name>
    <name type="synonym">Cryptomonas phi</name>
    <dbReference type="NCBI Taxonomy" id="55529"/>
    <lineage>
        <taxon>Eukaryota</taxon>
        <taxon>Cryptophyceae</taxon>
        <taxon>Pyrenomonadales</taxon>
        <taxon>Geminigeraceae</taxon>
        <taxon>Guillardia</taxon>
    </lineage>
</organism>
<dbReference type="HAMAP" id="MF_00327">
    <property type="entry name" value="Ribosomal_eL43"/>
    <property type="match status" value="1"/>
</dbReference>
<dbReference type="InterPro" id="IPR011331">
    <property type="entry name" value="Ribosomal_eL37/eL43"/>
</dbReference>
<dbReference type="EMBL" id="AJ010592">
    <property type="protein sequence ID" value="CAC27107.1"/>
    <property type="molecule type" value="Genomic_DNA"/>
</dbReference>
<keyword evidence="3" id="KW-0687">Ribonucleoprotein</keyword>
<name>Q9AVW4_GUITH</name>
<evidence type="ECO:0000256" key="1">
    <source>
        <dbReference type="ARBA" id="ARBA00008672"/>
    </source>
</evidence>
<dbReference type="GO" id="GO:0000428">
    <property type="term" value="C:DNA-directed RNA polymerase complex"/>
    <property type="evidence" value="ECO:0007669"/>
    <property type="project" value="UniProtKB-KW"/>
</dbReference>
<dbReference type="Proteomes" id="UP000242167">
    <property type="component" value="Nucleomorph 2"/>
</dbReference>
<keyword evidence="2 4" id="KW-0689">Ribosomal protein</keyword>
<evidence type="ECO:0000313" key="5">
    <source>
        <dbReference type="Proteomes" id="UP000242167"/>
    </source>
</evidence>
<gene>
    <name evidence="4" type="primary">rpl37A</name>
</gene>